<sequence length="171" mass="20019">MKARELNKPAFFFSRFTFKQMKERGNTHYCFHCGGDYGFTPGENGEATNCEDDMMYLYRQDKSEVKVRDALKDANLEPHIADTPGYPRRKPGYHGYEKWLDYDTSFIYDAAFAKWCVENGYTVYRYNSMKHHDPVTHANAIISGAEKYEFVSDWLRSVKLPKDFPYIVSLT</sequence>
<protein>
    <submittedName>
        <fullName evidence="1">Uncharacterized protein</fullName>
    </submittedName>
</protein>
<gene>
    <name evidence="1" type="ORF">A2227_00310</name>
</gene>
<dbReference type="EMBL" id="MFGB01000020">
    <property type="protein sequence ID" value="OGF25640.1"/>
    <property type="molecule type" value="Genomic_DNA"/>
</dbReference>
<evidence type="ECO:0000313" key="1">
    <source>
        <dbReference type="EMBL" id="OGF25640.1"/>
    </source>
</evidence>
<name>A0A1F5SG12_9BACT</name>
<proteinExistence type="predicted"/>
<accession>A0A1F5SG12</accession>
<comment type="caution">
    <text evidence="1">The sequence shown here is derived from an EMBL/GenBank/DDBJ whole genome shotgun (WGS) entry which is preliminary data.</text>
</comment>
<dbReference type="AlphaFoldDB" id="A0A1F5SG12"/>
<reference evidence="1 2" key="1">
    <citation type="journal article" date="2016" name="Nat. Commun.">
        <title>Thousands of microbial genomes shed light on interconnected biogeochemical processes in an aquifer system.</title>
        <authorList>
            <person name="Anantharaman K."/>
            <person name="Brown C.T."/>
            <person name="Hug L.A."/>
            <person name="Sharon I."/>
            <person name="Castelle C.J."/>
            <person name="Probst A.J."/>
            <person name="Thomas B.C."/>
            <person name="Singh A."/>
            <person name="Wilkins M.J."/>
            <person name="Karaoz U."/>
            <person name="Brodie E.L."/>
            <person name="Williams K.H."/>
            <person name="Hubbard S.S."/>
            <person name="Banfield J.F."/>
        </authorList>
    </citation>
    <scope>NUCLEOTIDE SEQUENCE [LARGE SCALE GENOMIC DNA]</scope>
</reference>
<organism evidence="1 2">
    <name type="scientific">Candidatus Falkowbacteria bacterium RIFOXYA2_FULL_47_19</name>
    <dbReference type="NCBI Taxonomy" id="1797994"/>
    <lineage>
        <taxon>Bacteria</taxon>
        <taxon>Candidatus Falkowiibacteriota</taxon>
    </lineage>
</organism>
<evidence type="ECO:0000313" key="2">
    <source>
        <dbReference type="Proteomes" id="UP000178367"/>
    </source>
</evidence>
<dbReference type="Proteomes" id="UP000178367">
    <property type="component" value="Unassembled WGS sequence"/>
</dbReference>